<dbReference type="InterPro" id="IPR050275">
    <property type="entry name" value="PGM_Phosphatase"/>
</dbReference>
<sequence>MPPTIVLIRHAQGHHNVDNDFMLHDPELTSLGKTQCMSLKASLHTRLGHYPTKDVAVIVSPMLRTMQTASIGLDWLKDQGVVFEASADWQENSDEPCDTGSPISKWQAEFPHIDFSNVDPIWPDKTSPAAKRYANTRSAVMERGKMVLEALYHRPEKLIYVVSHGAFLRAGVSSFYYHNADYRIFDFGTKVTETGRRTLTLSDGMGRGALGLSPEEPVPLGAGLYD</sequence>
<dbReference type="Proteomes" id="UP000039046">
    <property type="component" value="Unassembled WGS sequence"/>
</dbReference>
<dbReference type="SMART" id="SM00855">
    <property type="entry name" value="PGAM"/>
    <property type="match status" value="1"/>
</dbReference>
<reference evidence="1 2" key="1">
    <citation type="journal article" date="2015" name="Genome Announc.">
        <title>Draft Genome Sequence and Gene Annotation of the Entomopathogenic Fungus Verticillium hemipterigenum.</title>
        <authorList>
            <person name="Horn F."/>
            <person name="Habel A."/>
            <person name="Scharf D.H."/>
            <person name="Dworschak J."/>
            <person name="Brakhage A.A."/>
            <person name="Guthke R."/>
            <person name="Hertweck C."/>
            <person name="Linde J."/>
        </authorList>
    </citation>
    <scope>NUCLEOTIDE SEQUENCE [LARGE SCALE GENOMIC DNA]</scope>
</reference>
<dbReference type="InterPro" id="IPR013078">
    <property type="entry name" value="His_Pase_superF_clade-1"/>
</dbReference>
<keyword evidence="2" id="KW-1185">Reference proteome</keyword>
<evidence type="ECO:0000313" key="1">
    <source>
        <dbReference type="EMBL" id="CEJ80643.1"/>
    </source>
</evidence>
<evidence type="ECO:0000313" key="2">
    <source>
        <dbReference type="Proteomes" id="UP000039046"/>
    </source>
</evidence>
<accession>A0A0A1SKD2</accession>
<evidence type="ECO:0008006" key="3">
    <source>
        <dbReference type="Google" id="ProtNLM"/>
    </source>
</evidence>
<dbReference type="Gene3D" id="3.40.50.1240">
    <property type="entry name" value="Phosphoglycerate mutase-like"/>
    <property type="match status" value="1"/>
</dbReference>
<organism evidence="1 2">
    <name type="scientific">[Torrubiella] hemipterigena</name>
    <dbReference type="NCBI Taxonomy" id="1531966"/>
    <lineage>
        <taxon>Eukaryota</taxon>
        <taxon>Fungi</taxon>
        <taxon>Dikarya</taxon>
        <taxon>Ascomycota</taxon>
        <taxon>Pezizomycotina</taxon>
        <taxon>Sordariomycetes</taxon>
        <taxon>Hypocreomycetidae</taxon>
        <taxon>Hypocreales</taxon>
        <taxon>Clavicipitaceae</taxon>
        <taxon>Clavicipitaceae incertae sedis</taxon>
        <taxon>'Torrubiella' clade</taxon>
    </lineage>
</organism>
<dbReference type="EMBL" id="CDHN01000001">
    <property type="protein sequence ID" value="CEJ80643.1"/>
    <property type="molecule type" value="Genomic_DNA"/>
</dbReference>
<dbReference type="OrthoDB" id="496981at2759"/>
<dbReference type="AlphaFoldDB" id="A0A0A1SKD2"/>
<dbReference type="InterPro" id="IPR029033">
    <property type="entry name" value="His_PPase_superfam"/>
</dbReference>
<dbReference type="SUPFAM" id="SSF53254">
    <property type="entry name" value="Phosphoglycerate mutase-like"/>
    <property type="match status" value="1"/>
</dbReference>
<proteinExistence type="predicted"/>
<dbReference type="HOGENOM" id="CLU_039184_1_2_1"/>
<dbReference type="Pfam" id="PF00300">
    <property type="entry name" value="His_Phos_1"/>
    <property type="match status" value="1"/>
</dbReference>
<protein>
    <recommendedName>
        <fullName evidence="3">Phosphoglycerate mutase family protein</fullName>
    </recommendedName>
</protein>
<gene>
    <name evidence="1" type="ORF">VHEMI00814</name>
</gene>
<dbReference type="GO" id="GO:0016791">
    <property type="term" value="F:phosphatase activity"/>
    <property type="evidence" value="ECO:0007669"/>
    <property type="project" value="TreeGrafter"/>
</dbReference>
<dbReference type="PANTHER" id="PTHR48100">
    <property type="entry name" value="BROAD-SPECIFICITY PHOSPHATASE YOR283W-RELATED"/>
    <property type="match status" value="1"/>
</dbReference>
<dbReference type="PANTHER" id="PTHR48100:SF24">
    <property type="entry name" value="PHOSPHOGLYCERATE MUTASE"/>
    <property type="match status" value="1"/>
</dbReference>
<dbReference type="GO" id="GO:0005737">
    <property type="term" value="C:cytoplasm"/>
    <property type="evidence" value="ECO:0007669"/>
    <property type="project" value="TreeGrafter"/>
</dbReference>
<name>A0A0A1SKD2_9HYPO</name>
<dbReference type="CDD" id="cd07067">
    <property type="entry name" value="HP_PGM_like"/>
    <property type="match status" value="1"/>
</dbReference>